<proteinExistence type="predicted"/>
<dbReference type="EMBL" id="AEAH01002231">
    <property type="protein sequence ID" value="EGH34129.1"/>
    <property type="molecule type" value="Genomic_DNA"/>
</dbReference>
<feature type="non-terminal residue" evidence="2">
    <location>
        <position position="142"/>
    </location>
</feature>
<dbReference type="SUPFAM" id="SSF56801">
    <property type="entry name" value="Acetyl-CoA synthetase-like"/>
    <property type="match status" value="1"/>
</dbReference>
<dbReference type="PANTHER" id="PTHR45527">
    <property type="entry name" value="NONRIBOSOMAL PEPTIDE SYNTHETASE"/>
    <property type="match status" value="1"/>
</dbReference>
<evidence type="ECO:0000259" key="1">
    <source>
        <dbReference type="Pfam" id="PF00501"/>
    </source>
</evidence>
<name>F3FV87_PSESX</name>
<reference evidence="2 3" key="1">
    <citation type="journal article" date="2011" name="PLoS Pathog.">
        <title>Dynamic evolution of pathogenicity revealed by sequencing and comparative genomics of 19 Pseudomonas syringae isolates.</title>
        <authorList>
            <person name="Baltrus D.A."/>
            <person name="Nishimura M.T."/>
            <person name="Romanchuk A."/>
            <person name="Chang J.H."/>
            <person name="Mukhtar M.S."/>
            <person name="Cherkis K."/>
            <person name="Roach J."/>
            <person name="Grant S.R."/>
            <person name="Jones C.D."/>
            <person name="Dangl J.L."/>
        </authorList>
    </citation>
    <scope>NUCLEOTIDE SEQUENCE [LARGE SCALE GENOMIC DNA]</scope>
    <source>
        <strain evidence="3">M301072PT</strain>
    </source>
</reference>
<accession>F3FV87</accession>
<dbReference type="GO" id="GO:0043041">
    <property type="term" value="P:amino acid activation for nonribosomal peptide biosynthetic process"/>
    <property type="evidence" value="ECO:0007669"/>
    <property type="project" value="TreeGrafter"/>
</dbReference>
<dbReference type="Pfam" id="PF00501">
    <property type="entry name" value="AMP-binding"/>
    <property type="match status" value="1"/>
</dbReference>
<feature type="domain" description="AMP-dependent synthetase/ligase" evidence="1">
    <location>
        <begin position="1"/>
        <end position="142"/>
    </location>
</feature>
<protein>
    <submittedName>
        <fullName evidence="2">Amino acid adenylation</fullName>
    </submittedName>
</protein>
<dbReference type="InterPro" id="IPR000873">
    <property type="entry name" value="AMP-dep_synth/lig_dom"/>
</dbReference>
<organism evidence="2 3">
    <name type="scientific">Pseudomonas syringae pv. japonica str. M301072</name>
    <dbReference type="NCBI Taxonomy" id="629262"/>
    <lineage>
        <taxon>Bacteria</taxon>
        <taxon>Pseudomonadati</taxon>
        <taxon>Pseudomonadota</taxon>
        <taxon>Gammaproteobacteria</taxon>
        <taxon>Pseudomonadales</taxon>
        <taxon>Pseudomonadaceae</taxon>
        <taxon>Pseudomonas</taxon>
        <taxon>Pseudomonas syringae</taxon>
    </lineage>
</organism>
<dbReference type="PANTHER" id="PTHR45527:SF1">
    <property type="entry name" value="FATTY ACID SYNTHASE"/>
    <property type="match status" value="1"/>
</dbReference>
<dbReference type="GO" id="GO:0044550">
    <property type="term" value="P:secondary metabolite biosynthetic process"/>
    <property type="evidence" value="ECO:0007669"/>
    <property type="project" value="TreeGrafter"/>
</dbReference>
<dbReference type="Proteomes" id="UP000004471">
    <property type="component" value="Unassembled WGS sequence"/>
</dbReference>
<dbReference type="Gene3D" id="3.40.50.980">
    <property type="match status" value="2"/>
</dbReference>
<dbReference type="AlphaFoldDB" id="F3FV87"/>
<dbReference type="GO" id="GO:0005737">
    <property type="term" value="C:cytoplasm"/>
    <property type="evidence" value="ECO:0007669"/>
    <property type="project" value="TreeGrafter"/>
</dbReference>
<gene>
    <name evidence="2" type="ORF">PSYJA_36469</name>
</gene>
<evidence type="ECO:0000313" key="3">
    <source>
        <dbReference type="Proteomes" id="UP000004471"/>
    </source>
</evidence>
<evidence type="ECO:0000313" key="2">
    <source>
        <dbReference type="EMBL" id="EGH34129.1"/>
    </source>
</evidence>
<comment type="caution">
    <text evidence="2">The sequence shown here is derived from an EMBL/GenBank/DDBJ whole genome shotgun (WGS) entry which is preliminary data.</text>
</comment>
<feature type="non-terminal residue" evidence="2">
    <location>
        <position position="1"/>
    </location>
</feature>
<sequence length="142" mass="14986">PQAVAVVHGDLRLSYRELNNRANQLAHHLIDIGAKPDSRVAICAERSESMVIGLLAILKAGSSYVPLDPAYPADRIAHILQDSAPAAVLIHSATRGLLADVSVPVIDLDTQSLQDQPVANPHVPALTSAHLAYVLYTSGSTG</sequence>
<dbReference type="GO" id="GO:0031177">
    <property type="term" value="F:phosphopantetheine binding"/>
    <property type="evidence" value="ECO:0007669"/>
    <property type="project" value="TreeGrafter"/>
</dbReference>
<dbReference type="FunFam" id="3.40.50.980:FF:000001">
    <property type="entry name" value="Non-ribosomal peptide synthetase"/>
    <property type="match status" value="1"/>
</dbReference>